<dbReference type="InterPro" id="IPR000522">
    <property type="entry name" value="ABC_transptr_permease_BtuC"/>
</dbReference>
<keyword evidence="10" id="KW-1185">Reference proteome</keyword>
<evidence type="ECO:0000256" key="1">
    <source>
        <dbReference type="ARBA" id="ARBA00004651"/>
    </source>
</evidence>
<evidence type="ECO:0000256" key="6">
    <source>
        <dbReference type="ARBA" id="ARBA00022989"/>
    </source>
</evidence>
<evidence type="ECO:0000256" key="7">
    <source>
        <dbReference type="ARBA" id="ARBA00023136"/>
    </source>
</evidence>
<dbReference type="GO" id="GO:0005886">
    <property type="term" value="C:plasma membrane"/>
    <property type="evidence" value="ECO:0007669"/>
    <property type="project" value="UniProtKB-SubCell"/>
</dbReference>
<evidence type="ECO:0000313" key="10">
    <source>
        <dbReference type="Proteomes" id="UP000027997"/>
    </source>
</evidence>
<sequence>MRDSAKRDAVKITLLALGCLVVIAWFIGQGLTVDNYQFFLSLRFPKVLAIILAAIAIASSSLVFQTITNNRILTPSILGFDNLYVLIQVLFVVVLGSAHAWITSPMVNFILSCSVMIGFSLLLFYFYFKRLGRNIFTLILIGIICSSLFSSVTDFLTMLIDPNEFTNVQDAMFASFNNINEELVYLSTLPLALCLAGFMFYSRQLDVLWLGTDNATSLGVDPIRITRWIMVLVTVMVSIATALVGPLLFLGLIVVSLTRELFSSYRHRTLILASSLLAVLLLITGQWFVENVLTFQTTISVLINLVGGSYFLFLLMRNRIN</sequence>
<evidence type="ECO:0000256" key="4">
    <source>
        <dbReference type="ARBA" id="ARBA00022475"/>
    </source>
</evidence>
<feature type="transmembrane region" description="Helical" evidence="8">
    <location>
        <begin position="135"/>
        <end position="160"/>
    </location>
</feature>
<feature type="transmembrane region" description="Helical" evidence="8">
    <location>
        <begin position="228"/>
        <end position="257"/>
    </location>
</feature>
<accession>A0A081KE88</accession>
<dbReference type="eggNOG" id="COG4605">
    <property type="taxonomic scope" value="Bacteria"/>
</dbReference>
<keyword evidence="3" id="KW-0813">Transport</keyword>
<gene>
    <name evidence="9" type="ORF">GV64_18565</name>
</gene>
<comment type="similarity">
    <text evidence="2">Belongs to the binding-protein-dependent transport system permease family. FecCD subfamily.</text>
</comment>
<feature type="transmembrane region" description="Helical" evidence="8">
    <location>
        <begin position="269"/>
        <end position="289"/>
    </location>
</feature>
<dbReference type="Pfam" id="PF01032">
    <property type="entry name" value="FecCD"/>
    <property type="match status" value="1"/>
</dbReference>
<keyword evidence="5 8" id="KW-0812">Transmembrane</keyword>
<comment type="caution">
    <text evidence="9">The sequence shown here is derived from an EMBL/GenBank/DDBJ whole genome shotgun (WGS) entry which is preliminary data.</text>
</comment>
<dbReference type="STRING" id="305900.GV64_18565"/>
<evidence type="ECO:0000256" key="2">
    <source>
        <dbReference type="ARBA" id="ARBA00007935"/>
    </source>
</evidence>
<dbReference type="RefSeq" id="WP_020584811.1">
    <property type="nucleotide sequence ID" value="NZ_JOJP01000001.1"/>
</dbReference>
<evidence type="ECO:0000256" key="3">
    <source>
        <dbReference type="ARBA" id="ARBA00022448"/>
    </source>
</evidence>
<feature type="transmembrane region" description="Helical" evidence="8">
    <location>
        <begin position="108"/>
        <end position="128"/>
    </location>
</feature>
<feature type="transmembrane region" description="Helical" evidence="8">
    <location>
        <begin position="44"/>
        <end position="63"/>
    </location>
</feature>
<dbReference type="PANTHER" id="PTHR30472:SF19">
    <property type="entry name" value="PETROBACTIN IMPORT SYSTEM PERMEASE PROTEIN YCLO"/>
    <property type="match status" value="1"/>
</dbReference>
<dbReference type="GO" id="GO:0033214">
    <property type="term" value="P:siderophore-iron import into cell"/>
    <property type="evidence" value="ECO:0007669"/>
    <property type="project" value="TreeGrafter"/>
</dbReference>
<proteinExistence type="inferred from homology"/>
<dbReference type="Proteomes" id="UP000027997">
    <property type="component" value="Unassembled WGS sequence"/>
</dbReference>
<dbReference type="Gene3D" id="1.10.3470.10">
    <property type="entry name" value="ABC transporter involved in vitamin B12 uptake, BtuC"/>
    <property type="match status" value="1"/>
</dbReference>
<name>A0A081KE88_9GAMM</name>
<reference evidence="9 10" key="1">
    <citation type="submission" date="2014-06" db="EMBL/GenBank/DDBJ databases">
        <title>Whole Genome Sequences of Three Symbiotic Endozoicomonas Bacteria.</title>
        <authorList>
            <person name="Neave M.J."/>
            <person name="Apprill A."/>
            <person name="Voolstra C.R."/>
        </authorList>
    </citation>
    <scope>NUCLEOTIDE SEQUENCE [LARGE SCALE GENOMIC DNA]</scope>
    <source>
        <strain evidence="9 10">DSM 22380</strain>
    </source>
</reference>
<dbReference type="GO" id="GO:0022857">
    <property type="term" value="F:transmembrane transporter activity"/>
    <property type="evidence" value="ECO:0007669"/>
    <property type="project" value="InterPro"/>
</dbReference>
<organism evidence="9 10">
    <name type="scientific">Endozoicomonas elysicola</name>
    <dbReference type="NCBI Taxonomy" id="305900"/>
    <lineage>
        <taxon>Bacteria</taxon>
        <taxon>Pseudomonadati</taxon>
        <taxon>Pseudomonadota</taxon>
        <taxon>Gammaproteobacteria</taxon>
        <taxon>Oceanospirillales</taxon>
        <taxon>Endozoicomonadaceae</taxon>
        <taxon>Endozoicomonas</taxon>
    </lineage>
</organism>
<evidence type="ECO:0000256" key="8">
    <source>
        <dbReference type="SAM" id="Phobius"/>
    </source>
</evidence>
<feature type="transmembrane region" description="Helical" evidence="8">
    <location>
        <begin position="12"/>
        <end position="32"/>
    </location>
</feature>
<dbReference type="SUPFAM" id="SSF81345">
    <property type="entry name" value="ABC transporter involved in vitamin B12 uptake, BtuC"/>
    <property type="match status" value="1"/>
</dbReference>
<feature type="transmembrane region" description="Helical" evidence="8">
    <location>
        <begin position="83"/>
        <end position="102"/>
    </location>
</feature>
<keyword evidence="7 8" id="KW-0472">Membrane</keyword>
<dbReference type="InterPro" id="IPR037294">
    <property type="entry name" value="ABC_BtuC-like"/>
</dbReference>
<keyword evidence="4" id="KW-1003">Cell membrane</keyword>
<protein>
    <submittedName>
        <fullName evidence="9">ABC transporter permease</fullName>
    </submittedName>
</protein>
<dbReference type="EMBL" id="JOJP01000001">
    <property type="protein sequence ID" value="KEI72464.1"/>
    <property type="molecule type" value="Genomic_DNA"/>
</dbReference>
<comment type="subcellular location">
    <subcellularLocation>
        <location evidence="1">Cell membrane</location>
        <topology evidence="1">Multi-pass membrane protein</topology>
    </subcellularLocation>
</comment>
<evidence type="ECO:0000256" key="5">
    <source>
        <dbReference type="ARBA" id="ARBA00022692"/>
    </source>
</evidence>
<evidence type="ECO:0000313" key="9">
    <source>
        <dbReference type="EMBL" id="KEI72464.1"/>
    </source>
</evidence>
<keyword evidence="6 8" id="KW-1133">Transmembrane helix</keyword>
<dbReference type="AlphaFoldDB" id="A0A081KE88"/>
<dbReference type="PANTHER" id="PTHR30472">
    <property type="entry name" value="FERRIC ENTEROBACTIN TRANSPORT SYSTEM PERMEASE PROTEIN"/>
    <property type="match status" value="1"/>
</dbReference>
<feature type="transmembrane region" description="Helical" evidence="8">
    <location>
        <begin position="295"/>
        <end position="315"/>
    </location>
</feature>
<dbReference type="CDD" id="cd06550">
    <property type="entry name" value="TM_ABC_iron-siderophores_like"/>
    <property type="match status" value="1"/>
</dbReference>